<proteinExistence type="predicted"/>
<dbReference type="Proteomes" id="UP001458415">
    <property type="component" value="Unassembled WGS sequence"/>
</dbReference>
<keyword evidence="2" id="KW-1185">Reference proteome</keyword>
<comment type="caution">
    <text evidence="1">The sequence shown here is derived from an EMBL/GenBank/DDBJ whole genome shotgun (WGS) entry which is preliminary data.</text>
</comment>
<dbReference type="RefSeq" id="WP_086725137.1">
    <property type="nucleotide sequence ID" value="NZ_MUBM01000083.1"/>
</dbReference>
<evidence type="ECO:0000313" key="1">
    <source>
        <dbReference type="EMBL" id="MER6983018.1"/>
    </source>
</evidence>
<reference evidence="1 2" key="1">
    <citation type="submission" date="2024-06" db="EMBL/GenBank/DDBJ databases">
        <title>The Natural Products Discovery Center: Release of the First 8490 Sequenced Strains for Exploring Actinobacteria Biosynthetic Diversity.</title>
        <authorList>
            <person name="Kalkreuter E."/>
            <person name="Kautsar S.A."/>
            <person name="Yang D."/>
            <person name="Bader C.D."/>
            <person name="Teijaro C.N."/>
            <person name="Fluegel L."/>
            <person name="Davis C.M."/>
            <person name="Simpson J.R."/>
            <person name="Lauterbach L."/>
            <person name="Steele A.D."/>
            <person name="Gui C."/>
            <person name="Meng S."/>
            <person name="Li G."/>
            <person name="Viehrig K."/>
            <person name="Ye F."/>
            <person name="Su P."/>
            <person name="Kiefer A.F."/>
            <person name="Nichols A."/>
            <person name="Cepeda A.J."/>
            <person name="Yan W."/>
            <person name="Fan B."/>
            <person name="Jiang Y."/>
            <person name="Adhikari A."/>
            <person name="Zheng C.-J."/>
            <person name="Schuster L."/>
            <person name="Cowan T.M."/>
            <person name="Smanski M.J."/>
            <person name="Chevrette M.G."/>
            <person name="De Carvalho L.P.S."/>
            <person name="Shen B."/>
        </authorList>
    </citation>
    <scope>NUCLEOTIDE SEQUENCE [LARGE SCALE GENOMIC DNA]</scope>
    <source>
        <strain evidence="1 2">NPDC000634</strain>
    </source>
</reference>
<dbReference type="EMBL" id="JBEPCU010001217">
    <property type="protein sequence ID" value="MER6983018.1"/>
    <property type="molecule type" value="Genomic_DNA"/>
</dbReference>
<name>A0ABV1WFQ7_9ACTN</name>
<gene>
    <name evidence="1" type="ORF">ABT317_40190</name>
</gene>
<protein>
    <submittedName>
        <fullName evidence="1">Uncharacterized protein</fullName>
    </submittedName>
</protein>
<accession>A0ABV1WFQ7</accession>
<evidence type="ECO:0000313" key="2">
    <source>
        <dbReference type="Proteomes" id="UP001458415"/>
    </source>
</evidence>
<organism evidence="1 2">
    <name type="scientific">Streptomyces carpinensis</name>
    <dbReference type="NCBI Taxonomy" id="66369"/>
    <lineage>
        <taxon>Bacteria</taxon>
        <taxon>Bacillati</taxon>
        <taxon>Actinomycetota</taxon>
        <taxon>Actinomycetes</taxon>
        <taxon>Kitasatosporales</taxon>
        <taxon>Streptomycetaceae</taxon>
        <taxon>Streptomyces</taxon>
    </lineage>
</organism>
<sequence>MTRKESTLCEHRDAYRTATGAELPGDSFTIDYPALDPAWNSGFDDHDGIAARLPRIAALCR</sequence>